<dbReference type="RefSeq" id="WP_086309785.1">
    <property type="nucleotide sequence ID" value="NZ_JADMES010000050.1"/>
</dbReference>
<dbReference type="SUPFAM" id="SSF46785">
    <property type="entry name" value="Winged helix' DNA-binding domain"/>
    <property type="match status" value="1"/>
</dbReference>
<dbReference type="AlphaFoldDB" id="A0AB37VRB1"/>
<protein>
    <submittedName>
        <fullName evidence="1">Uncharacterized protein</fullName>
    </submittedName>
</protein>
<name>A0AB37VRB1_ENTFC</name>
<reference evidence="1 2" key="1">
    <citation type="submission" date="2017-12" db="EMBL/GenBank/DDBJ databases">
        <title>A pool of 800 enterococci isolated from chicken carcass rinse samples from New Zealand.</title>
        <authorList>
            <person name="Zhang J."/>
            <person name="Rogers L."/>
            <person name="Midwinter A."/>
            <person name="French N."/>
        </authorList>
    </citation>
    <scope>NUCLEOTIDE SEQUENCE [LARGE SCALE GENOMIC DNA]</scope>
    <source>
        <strain evidence="1 2">EN697</strain>
    </source>
</reference>
<dbReference type="InterPro" id="IPR036390">
    <property type="entry name" value="WH_DNA-bd_sf"/>
</dbReference>
<proteinExistence type="predicted"/>
<gene>
    <name evidence="1" type="ORF">CYQ77_13220</name>
</gene>
<dbReference type="Proteomes" id="UP000289562">
    <property type="component" value="Unassembled WGS sequence"/>
</dbReference>
<accession>A0AB37VRB1</accession>
<comment type="caution">
    <text evidence="1">The sequence shown here is derived from an EMBL/GenBank/DDBJ whole genome shotgun (WGS) entry which is preliminary data.</text>
</comment>
<dbReference type="EMBL" id="PJVH01000080">
    <property type="protein sequence ID" value="RXU83161.1"/>
    <property type="molecule type" value="Genomic_DNA"/>
</dbReference>
<organism evidence="1 2">
    <name type="scientific">Enterococcus faecium</name>
    <name type="common">Streptococcus faecium</name>
    <dbReference type="NCBI Taxonomy" id="1352"/>
    <lineage>
        <taxon>Bacteria</taxon>
        <taxon>Bacillati</taxon>
        <taxon>Bacillota</taxon>
        <taxon>Bacilli</taxon>
        <taxon>Lactobacillales</taxon>
        <taxon>Enterococcaceae</taxon>
        <taxon>Enterococcus</taxon>
    </lineage>
</organism>
<evidence type="ECO:0000313" key="2">
    <source>
        <dbReference type="Proteomes" id="UP000289562"/>
    </source>
</evidence>
<evidence type="ECO:0000313" key="1">
    <source>
        <dbReference type="EMBL" id="RXU83161.1"/>
    </source>
</evidence>
<sequence length="88" mass="10680">MRRNTKKAKFFIALVEKYQMSPFYSFEILKEIYLYKVTDREVSGLLNALKNDELLETNQKRITRSGRVQYIWKLTEKGLIEYHRLMEL</sequence>